<keyword evidence="1" id="KW-0472">Membrane</keyword>
<feature type="transmembrane region" description="Helical" evidence="1">
    <location>
        <begin position="265"/>
        <end position="285"/>
    </location>
</feature>
<keyword evidence="3" id="KW-1185">Reference proteome</keyword>
<evidence type="ECO:0000313" key="2">
    <source>
        <dbReference type="EMBL" id="QUX25235.1"/>
    </source>
</evidence>
<evidence type="ECO:0000313" key="3">
    <source>
        <dbReference type="Proteomes" id="UP000676079"/>
    </source>
</evidence>
<evidence type="ECO:0000256" key="1">
    <source>
        <dbReference type="SAM" id="Phobius"/>
    </source>
</evidence>
<evidence type="ECO:0008006" key="4">
    <source>
        <dbReference type="Google" id="ProtNLM"/>
    </source>
</evidence>
<reference evidence="2 3" key="1">
    <citation type="submission" date="2021-05" db="EMBL/GenBank/DDBJ databases">
        <title>Direct Submission.</title>
        <authorList>
            <person name="Li K."/>
            <person name="Gao J."/>
        </authorList>
    </citation>
    <scope>NUCLEOTIDE SEQUENCE [LARGE SCALE GENOMIC DNA]</scope>
    <source>
        <strain evidence="2 3">Mg02</strain>
    </source>
</reference>
<dbReference type="EMBL" id="CP074133">
    <property type="protein sequence ID" value="QUX25235.1"/>
    <property type="molecule type" value="Genomic_DNA"/>
</dbReference>
<feature type="transmembrane region" description="Helical" evidence="1">
    <location>
        <begin position="328"/>
        <end position="345"/>
    </location>
</feature>
<dbReference type="Proteomes" id="UP000676079">
    <property type="component" value="Chromosome"/>
</dbReference>
<feature type="transmembrane region" description="Helical" evidence="1">
    <location>
        <begin position="156"/>
        <end position="181"/>
    </location>
</feature>
<feature type="transmembrane region" description="Helical" evidence="1">
    <location>
        <begin position="297"/>
        <end position="316"/>
    </location>
</feature>
<feature type="transmembrane region" description="Helical" evidence="1">
    <location>
        <begin position="224"/>
        <end position="245"/>
    </location>
</feature>
<sequence length="360" mass="37118">MTENARPLGTLLRLPPVLGLLLLAPVCAEYLYGYDDSTGDPRELLGGLFLFAPLYGGAAVLIREVVRRTGRGWPAVLLLGAAFGVVQAGLVDLSLFNPSYRDIPYWEDMFSSSLLPAPGVNPNLALAFTAGHAVWSVTVPIAVVESLAPRTAARPWLGWFGLAVVAAGFAAAAVLVLRWSVETEGFVPSAGQAVGAAAAALALGAAAFLWRGPARPDPRPAPPPWAVGGTVLAALGLPGAVAHLLRVVGLGEGPWRIADSSWFLIGWPGFAVNLAVLGGLAVLLARWSARAGWGPRHVLAAAGGALLANVFTAFLARPIGDVAAAAKYTHNTVALLGSLAVLALGSRRLRTARPPTPGAG</sequence>
<gene>
    <name evidence="2" type="ORF">KGD84_13830</name>
</gene>
<feature type="transmembrane region" description="Helical" evidence="1">
    <location>
        <begin position="44"/>
        <end position="62"/>
    </location>
</feature>
<protein>
    <recommendedName>
        <fullName evidence="4">DUF998 domain-containing protein</fullName>
    </recommendedName>
</protein>
<feature type="transmembrane region" description="Helical" evidence="1">
    <location>
        <begin position="74"/>
        <end position="96"/>
    </location>
</feature>
<name>A0ABX8BSL5_9ACTN</name>
<keyword evidence="1" id="KW-1133">Transmembrane helix</keyword>
<feature type="transmembrane region" description="Helical" evidence="1">
    <location>
        <begin position="124"/>
        <end position="144"/>
    </location>
</feature>
<proteinExistence type="predicted"/>
<keyword evidence="1" id="KW-0812">Transmembrane</keyword>
<accession>A0ABX8BSL5</accession>
<organism evidence="2 3">
    <name type="scientific">Nocardiopsis changdeensis</name>
    <dbReference type="NCBI Taxonomy" id="2831969"/>
    <lineage>
        <taxon>Bacteria</taxon>
        <taxon>Bacillati</taxon>
        <taxon>Actinomycetota</taxon>
        <taxon>Actinomycetes</taxon>
        <taxon>Streptosporangiales</taxon>
        <taxon>Nocardiopsidaceae</taxon>
        <taxon>Nocardiopsis</taxon>
    </lineage>
</organism>
<dbReference type="RefSeq" id="WP_220560752.1">
    <property type="nucleotide sequence ID" value="NZ_CP074133.1"/>
</dbReference>
<feature type="transmembrane region" description="Helical" evidence="1">
    <location>
        <begin position="193"/>
        <end position="212"/>
    </location>
</feature>